<gene>
    <name evidence="2" type="ORF">GCM10012275_18330</name>
</gene>
<protein>
    <submittedName>
        <fullName evidence="2">Uncharacterized protein</fullName>
    </submittedName>
</protein>
<dbReference type="RefSeq" id="WP_189055906.1">
    <property type="nucleotide sequence ID" value="NZ_BMMK01000006.1"/>
</dbReference>
<dbReference type="AlphaFoldDB" id="A0A8J3CCW8"/>
<name>A0A8J3CCW8_9PSEU</name>
<comment type="caution">
    <text evidence="2">The sequence shown here is derived from an EMBL/GenBank/DDBJ whole genome shotgun (WGS) entry which is preliminary data.</text>
</comment>
<dbReference type="Proteomes" id="UP000637578">
    <property type="component" value="Unassembled WGS sequence"/>
</dbReference>
<keyword evidence="3" id="KW-1185">Reference proteome</keyword>
<dbReference type="EMBL" id="BMMK01000006">
    <property type="protein sequence ID" value="GGM47582.1"/>
    <property type="molecule type" value="Genomic_DNA"/>
</dbReference>
<proteinExistence type="predicted"/>
<sequence length="81" mass="8382">MDGSPDRRRSPSLGAVLDALDAGRIAELSSSKGGPAEGAGPRARREFARPTVRKELSALVALALVDVGVASWDLPGRARSS</sequence>
<feature type="region of interest" description="Disordered" evidence="1">
    <location>
        <begin position="27"/>
        <end position="48"/>
    </location>
</feature>
<evidence type="ECO:0000313" key="2">
    <source>
        <dbReference type="EMBL" id="GGM47582.1"/>
    </source>
</evidence>
<reference evidence="2" key="1">
    <citation type="journal article" date="2014" name="Int. J. Syst. Evol. Microbiol.">
        <title>Complete genome sequence of Corynebacterium casei LMG S-19264T (=DSM 44701T), isolated from a smear-ripened cheese.</title>
        <authorList>
            <consortium name="US DOE Joint Genome Institute (JGI-PGF)"/>
            <person name="Walter F."/>
            <person name="Albersmeier A."/>
            <person name="Kalinowski J."/>
            <person name="Ruckert C."/>
        </authorList>
    </citation>
    <scope>NUCLEOTIDE SEQUENCE</scope>
    <source>
        <strain evidence="2">CGMCC 4.5737</strain>
    </source>
</reference>
<accession>A0A8J3CCW8</accession>
<organism evidence="2 3">
    <name type="scientific">Longimycelium tulufanense</name>
    <dbReference type="NCBI Taxonomy" id="907463"/>
    <lineage>
        <taxon>Bacteria</taxon>
        <taxon>Bacillati</taxon>
        <taxon>Actinomycetota</taxon>
        <taxon>Actinomycetes</taxon>
        <taxon>Pseudonocardiales</taxon>
        <taxon>Pseudonocardiaceae</taxon>
        <taxon>Longimycelium</taxon>
    </lineage>
</organism>
<evidence type="ECO:0000313" key="3">
    <source>
        <dbReference type="Proteomes" id="UP000637578"/>
    </source>
</evidence>
<reference evidence="2" key="2">
    <citation type="submission" date="2020-09" db="EMBL/GenBank/DDBJ databases">
        <authorList>
            <person name="Sun Q."/>
            <person name="Zhou Y."/>
        </authorList>
    </citation>
    <scope>NUCLEOTIDE SEQUENCE</scope>
    <source>
        <strain evidence="2">CGMCC 4.5737</strain>
    </source>
</reference>
<evidence type="ECO:0000256" key="1">
    <source>
        <dbReference type="SAM" id="MobiDB-lite"/>
    </source>
</evidence>